<evidence type="ECO:0000313" key="3">
    <source>
        <dbReference type="EMBL" id="VEL32075.1"/>
    </source>
</evidence>
<dbReference type="InterPro" id="IPR004108">
    <property type="entry name" value="Fe_hydrogenase_lsu_C"/>
</dbReference>
<dbReference type="EMBL" id="CAAALY010129944">
    <property type="protein sequence ID" value="VEL32075.1"/>
    <property type="molecule type" value="Genomic_DNA"/>
</dbReference>
<dbReference type="PANTHER" id="PTHR11615">
    <property type="entry name" value="NITRATE, FORMATE, IRON DEHYDROGENASE"/>
    <property type="match status" value="1"/>
</dbReference>
<dbReference type="InterPro" id="IPR009016">
    <property type="entry name" value="Fe_hydrogenase"/>
</dbReference>
<dbReference type="Gene3D" id="3.40.950.10">
    <property type="entry name" value="Fe-only Hydrogenase (Larger Subunit), Chain L, domain 3"/>
    <property type="match status" value="1"/>
</dbReference>
<sequence>MELLLFSSSEDCFLAQKILESIQGGSRLPFRHISFPATPDESHSDVPSYYHPPKPLLAFAVCNGFRNIHSIVHQLKLAYRKKTRVDKKVCYPYTCSRSSFPFDYIEIMACPGGCLNGGGQIKDSLVRTTSIYTSLEAAEILKHNPAKSIDDILEMNSG</sequence>
<evidence type="ECO:0000313" key="4">
    <source>
        <dbReference type="Proteomes" id="UP000784294"/>
    </source>
</evidence>
<reference evidence="3" key="1">
    <citation type="submission" date="2018-11" db="EMBL/GenBank/DDBJ databases">
        <authorList>
            <consortium name="Pathogen Informatics"/>
        </authorList>
    </citation>
    <scope>NUCLEOTIDE SEQUENCE</scope>
</reference>
<comment type="caution">
    <text evidence="3">The sequence shown here is derived from an EMBL/GenBank/DDBJ whole genome shotgun (WGS) entry which is preliminary data.</text>
</comment>
<organism evidence="3 4">
    <name type="scientific">Protopolystoma xenopodis</name>
    <dbReference type="NCBI Taxonomy" id="117903"/>
    <lineage>
        <taxon>Eukaryota</taxon>
        <taxon>Metazoa</taxon>
        <taxon>Spiralia</taxon>
        <taxon>Lophotrochozoa</taxon>
        <taxon>Platyhelminthes</taxon>
        <taxon>Monogenea</taxon>
        <taxon>Polyopisthocotylea</taxon>
        <taxon>Polystomatidea</taxon>
        <taxon>Polystomatidae</taxon>
        <taxon>Protopolystoma</taxon>
    </lineage>
</organism>
<evidence type="ECO:0000259" key="2">
    <source>
        <dbReference type="Pfam" id="PF02906"/>
    </source>
</evidence>
<dbReference type="AlphaFoldDB" id="A0A3S5CM22"/>
<protein>
    <recommendedName>
        <fullName evidence="2">Iron hydrogenase large subunit C-terminal domain-containing protein</fullName>
    </recommendedName>
</protein>
<proteinExistence type="inferred from homology"/>
<dbReference type="Proteomes" id="UP000784294">
    <property type="component" value="Unassembled WGS sequence"/>
</dbReference>
<accession>A0A3S5CM22</accession>
<gene>
    <name evidence="3" type="ORF">PXEA_LOCUS25515</name>
</gene>
<comment type="similarity">
    <text evidence="1">Belongs to the NARF family.</text>
</comment>
<evidence type="ECO:0000256" key="1">
    <source>
        <dbReference type="ARBA" id="ARBA00006596"/>
    </source>
</evidence>
<feature type="domain" description="Iron hydrogenase large subunit C-terminal" evidence="2">
    <location>
        <begin position="57"/>
        <end position="118"/>
    </location>
</feature>
<name>A0A3S5CM22_9PLAT</name>
<dbReference type="InterPro" id="IPR050340">
    <property type="entry name" value="Cytosolic_Fe-S_CAF"/>
</dbReference>
<keyword evidence="4" id="KW-1185">Reference proteome</keyword>
<dbReference type="Pfam" id="PF02906">
    <property type="entry name" value="Fe_hyd_lg_C"/>
    <property type="match status" value="1"/>
</dbReference>
<feature type="non-terminal residue" evidence="3">
    <location>
        <position position="1"/>
    </location>
</feature>
<dbReference type="SUPFAM" id="SSF53920">
    <property type="entry name" value="Fe-only hydrogenase"/>
    <property type="match status" value="1"/>
</dbReference>
<dbReference type="OrthoDB" id="10253113at2759"/>